<dbReference type="GO" id="GO:0046306">
    <property type="term" value="P:alkanesulfonate catabolic process"/>
    <property type="evidence" value="ECO:0007669"/>
    <property type="project" value="TreeGrafter"/>
</dbReference>
<accession>A0A8J3AHL8</accession>
<comment type="caution">
    <text evidence="6">The sequence shown here is derived from an EMBL/GenBank/DDBJ whole genome shotgun (WGS) entry which is preliminary data.</text>
</comment>
<protein>
    <submittedName>
        <fullName evidence="6">LLM class F420-dependent oxidoreductase</fullName>
    </submittedName>
</protein>
<dbReference type="EMBL" id="BMHA01000017">
    <property type="protein sequence ID" value="GGI09628.1"/>
    <property type="molecule type" value="Genomic_DNA"/>
</dbReference>
<keyword evidence="1" id="KW-0285">Flavoprotein</keyword>
<evidence type="ECO:0000256" key="3">
    <source>
        <dbReference type="ARBA" id="ARBA00023002"/>
    </source>
</evidence>
<evidence type="ECO:0000256" key="4">
    <source>
        <dbReference type="ARBA" id="ARBA00023033"/>
    </source>
</evidence>
<dbReference type="Gene3D" id="3.20.20.30">
    <property type="entry name" value="Luciferase-like domain"/>
    <property type="match status" value="1"/>
</dbReference>
<keyword evidence="3" id="KW-0560">Oxidoreductase</keyword>
<evidence type="ECO:0000313" key="7">
    <source>
        <dbReference type="Proteomes" id="UP000650511"/>
    </source>
</evidence>
<dbReference type="SUPFAM" id="SSF51679">
    <property type="entry name" value="Bacterial luciferase-like"/>
    <property type="match status" value="1"/>
</dbReference>
<dbReference type="PANTHER" id="PTHR42847">
    <property type="entry name" value="ALKANESULFONATE MONOOXYGENASE"/>
    <property type="match status" value="1"/>
</dbReference>
<dbReference type="InterPro" id="IPR011251">
    <property type="entry name" value="Luciferase-like_dom"/>
</dbReference>
<dbReference type="GO" id="GO:0008726">
    <property type="term" value="F:alkanesulfonate monooxygenase activity"/>
    <property type="evidence" value="ECO:0007669"/>
    <property type="project" value="TreeGrafter"/>
</dbReference>
<gene>
    <name evidence="6" type="ORF">GCM10011354_35020</name>
</gene>
<proteinExistence type="predicted"/>
<organism evidence="6 7">
    <name type="scientific">Egicoccus halophilus</name>
    <dbReference type="NCBI Taxonomy" id="1670830"/>
    <lineage>
        <taxon>Bacteria</taxon>
        <taxon>Bacillati</taxon>
        <taxon>Actinomycetota</taxon>
        <taxon>Nitriliruptoria</taxon>
        <taxon>Egicoccales</taxon>
        <taxon>Egicoccaceae</taxon>
        <taxon>Egicoccus</taxon>
    </lineage>
</organism>
<evidence type="ECO:0000256" key="2">
    <source>
        <dbReference type="ARBA" id="ARBA00022643"/>
    </source>
</evidence>
<dbReference type="InterPro" id="IPR050172">
    <property type="entry name" value="SsuD_RutA_monooxygenase"/>
</dbReference>
<name>A0A8J3AHL8_9ACTN</name>
<dbReference type="PANTHER" id="PTHR42847:SF4">
    <property type="entry name" value="ALKANESULFONATE MONOOXYGENASE-RELATED"/>
    <property type="match status" value="1"/>
</dbReference>
<dbReference type="Pfam" id="PF00296">
    <property type="entry name" value="Bac_luciferase"/>
    <property type="match status" value="1"/>
</dbReference>
<reference evidence="6" key="1">
    <citation type="journal article" date="2014" name="Int. J. Syst. Evol. Microbiol.">
        <title>Complete genome sequence of Corynebacterium casei LMG S-19264T (=DSM 44701T), isolated from a smear-ripened cheese.</title>
        <authorList>
            <consortium name="US DOE Joint Genome Institute (JGI-PGF)"/>
            <person name="Walter F."/>
            <person name="Albersmeier A."/>
            <person name="Kalinowski J."/>
            <person name="Ruckert C."/>
        </authorList>
    </citation>
    <scope>NUCLEOTIDE SEQUENCE</scope>
    <source>
        <strain evidence="6">CGMCC 1.14988</strain>
    </source>
</reference>
<dbReference type="InterPro" id="IPR036661">
    <property type="entry name" value="Luciferase-like_sf"/>
</dbReference>
<evidence type="ECO:0000313" key="6">
    <source>
        <dbReference type="EMBL" id="GGI09628.1"/>
    </source>
</evidence>
<sequence length="308" mass="34350">MRRNLMIEGQESVSWEQWVALAHAVEEAGLEGLFRSDHYQSVESITERSSLDAWGTITALGAVTTGIRLGTMVSPASFRHPSVLAKGVVTADHVSGGRVELGFGAGWHDLEHRTYGFPFHDLGTRYDVFAEQLEIVRRQFEEERFDFAGEHYRLEGCEARPKPVQSRLPIILGGKAGPRAAALAARWADEYNTVYATLEEVRERRGNILRACDEAGREPLRFSLMTGCVLGEDEADFRDRAGRLHALGGSEQPLDDWLDARRDVWVLGTLDQAGQRLAELDDAGVERVFLQHLLHDDLEGVALMGRLD</sequence>
<evidence type="ECO:0000259" key="5">
    <source>
        <dbReference type="Pfam" id="PF00296"/>
    </source>
</evidence>
<feature type="domain" description="Luciferase-like" evidence="5">
    <location>
        <begin position="11"/>
        <end position="260"/>
    </location>
</feature>
<keyword evidence="2" id="KW-0288">FMN</keyword>
<dbReference type="AlphaFoldDB" id="A0A8J3AHL8"/>
<keyword evidence="4" id="KW-0503">Monooxygenase</keyword>
<dbReference type="RefSeq" id="WP_165403900.1">
    <property type="nucleotide sequence ID" value="NZ_BMHA01000017.1"/>
</dbReference>
<reference evidence="6" key="2">
    <citation type="submission" date="2020-09" db="EMBL/GenBank/DDBJ databases">
        <authorList>
            <person name="Sun Q."/>
            <person name="Zhou Y."/>
        </authorList>
    </citation>
    <scope>NUCLEOTIDE SEQUENCE</scope>
    <source>
        <strain evidence="6">CGMCC 1.14988</strain>
    </source>
</reference>
<evidence type="ECO:0000256" key="1">
    <source>
        <dbReference type="ARBA" id="ARBA00022630"/>
    </source>
</evidence>
<dbReference type="Proteomes" id="UP000650511">
    <property type="component" value="Unassembled WGS sequence"/>
</dbReference>
<keyword evidence="7" id="KW-1185">Reference proteome</keyword>